<gene>
    <name evidence="1" type="ORF">SSZBM1_182</name>
</gene>
<sequence length="924" mass="100446">MASTQISPGVVVLERDLTNTINATVDNVAAIVGSFEKGPVEEVITISSERELIETFGKPNDFNFEYWFSVAQFLLYGGSVKVVRADNTSLKNSIDAVTYVQTLFSATDTTLTVESATGFDVNDLLKVDDEIMRITAINGLDIDVLRGQLATAAVTHAAGSQITLIEEAGTATTINEGATFTDSDVTLTVTSAPTLGAINNSYIRIDDEILQVTAINGNDLTVTRGVLGTTAAAHTDGVAVDLLTITANKTIVNEETSTGITPPLIKNLADYEAAIETGANQWRWAARTPGKYGNSLRIVMTDAGADQILSLDGPSSGAEWEFNPGDQVSVSATNTYSKVFSYSLIITLEPGSSLVGEFAADSFFSANSGNVTGRVLAYNPELRQMEVIVDNTSADYLEVGDVITELANSGGTPGSATGDQGEILAIQRRLLVAHDNGSTDFAPNQVIKDTNQRNVYIVSVSSEYDNRYYGPNQKWSSISARPTTSQWVEERGGYRDLMHVLVIDGDGGLTGVPGAVLEKFLNVSKARDAKSSQGANIYYKDVIKANSTYIWWGSHEISDIFDVDTNQNGDIGGSGINRKFDLFKNNYPIKTLDDPTGANELSVPMLTTQNSSTLKYSLRGGVDGYSAEKDKLFDSYDLFSDPETEEVDYILMGPGMGNLTDSIAKAVKIMDLATGRKDCMAFVSPPRDRVLGVASTNEIVDRTVDFFKALPSTSYAVFDNNYKYIYDKYNDKYRYIACNADVAGLTLSTALNQEPWFSPAGFTRGQLRNAIKLAYSPLKDHRDRLYAARVNPIVAFPGQGIVLFGDKTALAQASAFDRINVRRLFLVIEKAIATAAKTQLFELNDEFTRQGFKNIVEPYMRNVQARRGVIDYLVVCDASNNPAEAIDRGEFFAEIFVKPTRSINFITLQFTATRTGASFAELVG</sequence>
<evidence type="ECO:0000313" key="2">
    <source>
        <dbReference type="Proteomes" id="UP000829362"/>
    </source>
</evidence>
<protein>
    <submittedName>
        <fullName evidence="1">Tail sheath protein</fullName>
    </submittedName>
</protein>
<dbReference type="EMBL" id="OL473597">
    <property type="protein sequence ID" value="UNH61299.1"/>
    <property type="molecule type" value="Genomic_DNA"/>
</dbReference>
<proteinExistence type="predicted"/>
<accession>A0AC61TSV3</accession>
<reference evidence="1" key="1">
    <citation type="submission" date="2021-11" db="EMBL/GenBank/DDBJ databases">
        <authorList>
            <person name="Rong C."/>
            <person name="Yang Y."/>
            <person name="Li S."/>
            <person name="Zhou K."/>
            <person name="Xu Y."/>
            <person name="Zhang R."/>
            <person name="Zhang Y."/>
        </authorList>
    </citation>
    <scope>NUCLEOTIDE SEQUENCE</scope>
</reference>
<name>A0AC61TSV3_9CAUD</name>
<dbReference type="Proteomes" id="UP000829362">
    <property type="component" value="Segment"/>
</dbReference>
<organism evidence="1 2">
    <name type="scientific">Synechococcus phage S-SZBM1</name>
    <dbReference type="NCBI Taxonomy" id="2926475"/>
    <lineage>
        <taxon>Viruses</taxon>
        <taxon>Duplodnaviria</taxon>
        <taxon>Heunggongvirae</taxon>
        <taxon>Uroviricota</taxon>
        <taxon>Caudoviricetes</taxon>
        <taxon>Pantevenvirales</taxon>
        <taxon>Kyanoviridae</taxon>
        <taxon>Shenzhenivirus</taxon>
        <taxon>Shenzhenivirus sszbm1</taxon>
    </lineage>
</organism>
<evidence type="ECO:0000313" key="1">
    <source>
        <dbReference type="EMBL" id="UNH61299.1"/>
    </source>
</evidence>
<keyword evidence="2" id="KW-1185">Reference proteome</keyword>